<proteinExistence type="predicted"/>
<evidence type="ECO:0000256" key="1">
    <source>
        <dbReference type="SAM" id="Coils"/>
    </source>
</evidence>
<organism evidence="9 10">
    <name type="scientific">Plasmodium reichenowi</name>
    <dbReference type="NCBI Taxonomy" id="5854"/>
    <lineage>
        <taxon>Eukaryota</taxon>
        <taxon>Sar</taxon>
        <taxon>Alveolata</taxon>
        <taxon>Apicomplexa</taxon>
        <taxon>Aconoidasida</taxon>
        <taxon>Haemosporida</taxon>
        <taxon>Plasmodiidae</taxon>
        <taxon>Plasmodium</taxon>
        <taxon>Plasmodium (Laverania)</taxon>
    </lineage>
</organism>
<dbReference type="InterPro" id="IPR054595">
    <property type="entry name" value="DBL_C"/>
</dbReference>
<dbReference type="FunFam" id="1.20.58.830:FF:000005">
    <property type="entry name" value="Erythrocyte membrane protein 1, PfEMP1"/>
    <property type="match status" value="1"/>
</dbReference>
<feature type="compositionally biased region" description="Basic and acidic residues" evidence="2">
    <location>
        <begin position="792"/>
        <end position="808"/>
    </location>
</feature>
<dbReference type="InterPro" id="IPR042202">
    <property type="entry name" value="Duffy-ag-bd_sf"/>
</dbReference>
<dbReference type="FunFam" id="1.20.1310.20:FF:000001">
    <property type="entry name" value="Erythrocyte membrane protein 1, PfEMP1"/>
    <property type="match status" value="1"/>
</dbReference>
<dbReference type="Gene3D" id="1.20.58.1930">
    <property type="match status" value="2"/>
</dbReference>
<dbReference type="InterPro" id="IPR004258">
    <property type="entry name" value="DBL"/>
</dbReference>
<dbReference type="Gene3D" id="1.20.1310.20">
    <property type="entry name" value="Duffy-antigen binding domain"/>
    <property type="match status" value="2"/>
</dbReference>
<keyword evidence="3" id="KW-0812">Transmembrane</keyword>
<dbReference type="SUPFAM" id="SSF140924">
    <property type="entry name" value="Duffy binding domain-like"/>
    <property type="match status" value="4"/>
</dbReference>
<dbReference type="FunFam" id="1.20.58.1930:FF:000001">
    <property type="entry name" value="Erythrocyte membrane protein 1, PfEMP1"/>
    <property type="match status" value="1"/>
</dbReference>
<feature type="transmembrane region" description="Helical" evidence="3">
    <location>
        <begin position="1809"/>
        <end position="1826"/>
    </location>
</feature>
<feature type="domain" description="Duffy-binding-like" evidence="8">
    <location>
        <begin position="1243"/>
        <end position="1397"/>
    </location>
</feature>
<dbReference type="Pfam" id="PF03011">
    <property type="entry name" value="PFEMP"/>
    <property type="match status" value="2"/>
</dbReference>
<evidence type="ECO:0000256" key="3">
    <source>
        <dbReference type="SAM" id="Phobius"/>
    </source>
</evidence>
<keyword evidence="1" id="KW-0175">Coiled coil</keyword>
<keyword evidence="3" id="KW-0472">Membrane</keyword>
<feature type="region of interest" description="Disordered" evidence="2">
    <location>
        <begin position="1684"/>
        <end position="1794"/>
    </location>
</feature>
<feature type="domain" description="Plasmodium falciparum erythrocyte membrane protein-1 N-terminal segment" evidence="6">
    <location>
        <begin position="12"/>
        <end position="48"/>
    </location>
</feature>
<feature type="compositionally biased region" description="Polar residues" evidence="2">
    <location>
        <begin position="917"/>
        <end position="938"/>
    </location>
</feature>
<accession>A0A2P9DSX9</accession>
<dbReference type="GO" id="GO:0046789">
    <property type="term" value="F:host cell surface receptor binding"/>
    <property type="evidence" value="ECO:0007669"/>
    <property type="project" value="InterPro"/>
</dbReference>
<dbReference type="EMBL" id="OFAE01000018">
    <property type="protein sequence ID" value="SOV84105.1"/>
    <property type="molecule type" value="Genomic_DNA"/>
</dbReference>
<evidence type="ECO:0000313" key="9">
    <source>
        <dbReference type="EMBL" id="SOV84105.1"/>
    </source>
</evidence>
<evidence type="ECO:0000259" key="5">
    <source>
        <dbReference type="Pfam" id="PF05424"/>
    </source>
</evidence>
<feature type="domain" description="Duffy-binding-like" evidence="4">
    <location>
        <begin position="1523"/>
        <end position="1670"/>
    </location>
</feature>
<dbReference type="VEuPathDB" id="PlasmoDB:PRCDC_0410900"/>
<feature type="domain" description="Duffy-antigen binding" evidence="5">
    <location>
        <begin position="113"/>
        <end position="312"/>
    </location>
</feature>
<dbReference type="Gene3D" id="1.20.58.830">
    <property type="match status" value="2"/>
</dbReference>
<dbReference type="Pfam" id="PF22672">
    <property type="entry name" value="DBL_C"/>
    <property type="match status" value="2"/>
</dbReference>
<sequence>MVTGGGGSGTQDAKHVLDEIGQQVYNDKVKKEAQKYKDELEGKLSFASIFGEETVSTNDPCELQSEYTKLINGGGGKRHPCANRSKIRFSDESRSQCTFNRIKDNKTEDNKCGACAPFRRLSVCDYNLEKISTKKNKARHNLLAEVCMAANYEAQSLINYREQYDSKYHDTGFTPCTMLARSFADIGDIIRGKDLYLGDKGEKKKLEDKLKQNFKNIYEGLSKNGAQKRYQDDSPDFFKLREDWWNANRKEVWKAITCKADDSNRYFRVTCNDSDGKSQSQANHKCRCPKSRDGKANDQVPTYLDYVPQYLRWFEEWAEDFCRKRKHKLEEAKKACRGDNGEDKYCSRNGYDCKETIRGINKLVKSEECTKCSVLCTPFVEWIENKQKEFEKQKKKFENEIQKKDQTATSIKIGDKTINNLYVKDFYSKLQQSYGNVDAFLRLLNQETTCKDHPEVEVNGKKANSVDFTEEKIEDIFSHTEYCETCPLCARKEKKDGKWEDKNYEGKCPKEGLTLFDDNESTVIELLLKDKDGTNIMEKLKSLCGKGANDKKYDKWKCYYDKNKEESDGDKDYCVLQDGNQATEKRTIQPFDVLFPNWINEMLKDSIEWRKELDKCINDKATSCIRGCKKNCECFKKWVEQKETEWQQLEKHYEKEVFEGDFTPYMTLEMNLKHTYFPIIEEANKEEKPVKEMEKIIEENYGKSEVSTDKNSINDFLQEEKKIATKCTSTHNDEKCKPPPPPPPAQSPGRSLDQQPTRRNEPEPKEDDESSSEDSDIDEENLEEEEETNEDEKEKETVKTKEDDVNPCDIVKELFEKPDNTFKEACDLKYNKGKNYGWRCVPSGKSGEKDGAICIPPRRRKLYIGKIKKWARDETAKGSRSQEGQKTLQAEGESSVSGSTGEGKGSESSGGSDDQKTPVSRGSEASSQSDGKTASQQPDPLLKAFVESAAVETFFLWDRYKKEWESQHPTPQVGVLPGVGVAPGGAAVTGLMGPQGLRNNIFGGSSGSVFGRGPNSEGPSPAGPMDGLLNTSGLQVALGENSGNSGQNLTPQSLLSSGTIPLDFLRQMFYTLGDYRDILVGKTPEGIDKVIVRGNKDESGKNTMETIKTAIDQMLSKPSGTEATGGVKKPVKTEENSGLTRQTWWKDHAPQIWHGMICALTYKEKDTETEARGTDDNTNKIEKIEHADEILGKLKTKDGKEGDYHYNKVTLSDENDGEMKTNDDEPTLKQFTSRPTYFRYLEEWGETFCVTRQRLLKNVKDKCHGLNHNGNRIYCSGDGHDCTHSELRHKDILADLDCRPCYEQCTKYKKWIDLKFEEYHNQKSKYQGERQKVINGNSGCGEDNTKFCEEIKKNYDSAAEYLKALKHCKDGQTDGEKKSSDPDNNIDFGNPLETFGPLDYCKTCPPNIVNCNSGGRRTNPGQDPCKVNFNGNEWKSVFNGIPENSGKTTTIEVEMIDRRAPFIKEYLGNSGNSNDLFKNSRLFKGKREQKWECRYKGENMDVCYLKNFNDKIDLNEYTTFKVFLEYWLEDFLYGYNILKKRKIIEKCTKKGENTCDEKSKNYCECIGNWLDKKKGEWETIKKYYDDNFKDEGEPIYSRIRSFFEQGLFDSDLKKGKGNYKSLEEYEKSVGCNCTANSKNSKDADKKDIVECIHEDVGKKISECQSKHSDQPQAQCQTLPLVGDDPLEEEEENPENKVEKPAICGDMPTTEDTVVEDEEECKPAEKKEVKKEDKEKEEQDGASPGSPPESTTENREEPQVPDNEDKTPAAPVKPTPAKPPKQQEQPKKQSRRYPRHVESPYLKPALVSNALMWSVGIGFVALSYWLLKKYIEIYSC</sequence>
<feature type="region of interest" description="Disordered" evidence="2">
    <location>
        <begin position="728"/>
        <end position="808"/>
    </location>
</feature>
<feature type="compositionally biased region" description="Polar residues" evidence="2">
    <location>
        <begin position="273"/>
        <end position="283"/>
    </location>
</feature>
<feature type="region of interest" description="Disordered" evidence="2">
    <location>
        <begin position="1003"/>
        <end position="1022"/>
    </location>
</feature>
<feature type="compositionally biased region" description="Polar residues" evidence="2">
    <location>
        <begin position="878"/>
        <end position="888"/>
    </location>
</feature>
<evidence type="ECO:0000259" key="4">
    <source>
        <dbReference type="Pfam" id="PF03011"/>
    </source>
</evidence>
<evidence type="ECO:0000259" key="8">
    <source>
        <dbReference type="Pfam" id="PF22672"/>
    </source>
</evidence>
<evidence type="ECO:0000259" key="6">
    <source>
        <dbReference type="Pfam" id="PF15447"/>
    </source>
</evidence>
<dbReference type="InterPro" id="IPR041480">
    <property type="entry name" value="CIDR1_gamma"/>
</dbReference>
<feature type="region of interest" description="Disordered" evidence="2">
    <location>
        <begin position="273"/>
        <end position="296"/>
    </location>
</feature>
<feature type="domain" description="Duffy-antigen binding" evidence="5">
    <location>
        <begin position="853"/>
        <end position="1175"/>
    </location>
</feature>
<dbReference type="InterPro" id="IPR008602">
    <property type="entry name" value="Duffy-antigen-binding"/>
</dbReference>
<feature type="domain" description="Duffy-binding-like" evidence="8">
    <location>
        <begin position="316"/>
        <end position="481"/>
    </location>
</feature>
<dbReference type="Pfam" id="PF05424">
    <property type="entry name" value="Duffy_binding"/>
    <property type="match status" value="2"/>
</dbReference>
<dbReference type="Pfam" id="PF15447">
    <property type="entry name" value="NTS"/>
    <property type="match status" value="1"/>
</dbReference>
<dbReference type="InterPro" id="IPR029210">
    <property type="entry name" value="PfEMP1_NTS"/>
</dbReference>
<feature type="coiled-coil region" evidence="1">
    <location>
        <begin position="380"/>
        <end position="407"/>
    </location>
</feature>
<name>A0A2P9DSX9_PLARE</name>
<feature type="domain" description="Duffy-binding-like" evidence="4">
    <location>
        <begin position="594"/>
        <end position="734"/>
    </location>
</feature>
<evidence type="ECO:0000259" key="7">
    <source>
        <dbReference type="Pfam" id="PF18562"/>
    </source>
</evidence>
<dbReference type="Proteomes" id="UP000240500">
    <property type="component" value="Unassembled WGS sequence"/>
</dbReference>
<dbReference type="VEuPathDB" id="PlasmoDB:PRG01_0033300"/>
<feature type="compositionally biased region" description="Basic and acidic residues" evidence="2">
    <location>
        <begin position="1720"/>
        <end position="1738"/>
    </location>
</feature>
<feature type="domain" description="Cysteine-rich interdomain region 1 gamma" evidence="7">
    <location>
        <begin position="1448"/>
        <end position="1507"/>
    </location>
</feature>
<protein>
    <submittedName>
        <fullName evidence="9">Erythrocyte membrane protein 1, PfEMP1, putative</fullName>
    </submittedName>
</protein>
<reference evidence="9 10" key="1">
    <citation type="submission" date="2016-09" db="EMBL/GenBank/DDBJ databases">
        <authorList>
            <consortium name="Pathogen Informatics"/>
        </authorList>
    </citation>
    <scope>NUCLEOTIDE SEQUENCE [LARGE SCALE GENOMIC DNA]</scope>
</reference>
<keyword evidence="3" id="KW-1133">Transmembrane helix</keyword>
<gene>
    <name evidence="9" type="ORF">PRG01_0033300</name>
</gene>
<evidence type="ECO:0000256" key="2">
    <source>
        <dbReference type="SAM" id="MobiDB-lite"/>
    </source>
</evidence>
<feature type="region of interest" description="Disordered" evidence="2">
    <location>
        <begin position="1117"/>
        <end position="1139"/>
    </location>
</feature>
<dbReference type="FunFam" id="1.20.58.830:FF:000002">
    <property type="entry name" value="Erythrocyte membrane protein 1, PfEMP1"/>
    <property type="match status" value="1"/>
</dbReference>
<dbReference type="Pfam" id="PF18562">
    <property type="entry name" value="CIDR1_gamma"/>
    <property type="match status" value="1"/>
</dbReference>
<dbReference type="GO" id="GO:0016020">
    <property type="term" value="C:membrane"/>
    <property type="evidence" value="ECO:0007669"/>
    <property type="project" value="InterPro"/>
</dbReference>
<evidence type="ECO:0000313" key="10">
    <source>
        <dbReference type="Proteomes" id="UP000240500"/>
    </source>
</evidence>
<feature type="compositionally biased region" description="Basic and acidic residues" evidence="2">
    <location>
        <begin position="1751"/>
        <end position="1766"/>
    </location>
</feature>
<feature type="region of interest" description="Disordered" evidence="2">
    <location>
        <begin position="873"/>
        <end position="938"/>
    </location>
</feature>
<feature type="compositionally biased region" description="Acidic residues" evidence="2">
    <location>
        <begin position="764"/>
        <end position="791"/>
    </location>
</feature>